<dbReference type="AlphaFoldDB" id="A0A7U1AQC0"/>
<evidence type="ECO:0008006" key="2">
    <source>
        <dbReference type="Google" id="ProtNLM"/>
    </source>
</evidence>
<organism evidence="1">
    <name type="scientific">Laminaria rodriguezii</name>
    <dbReference type="NCBI Taxonomy" id="1740620"/>
    <lineage>
        <taxon>Eukaryota</taxon>
        <taxon>Sar</taxon>
        <taxon>Stramenopiles</taxon>
        <taxon>Ochrophyta</taxon>
        <taxon>PX clade</taxon>
        <taxon>Phaeophyceae</taxon>
        <taxon>Laminariales</taxon>
        <taxon>Laminariaceae</taxon>
        <taxon>Laminaria</taxon>
    </lineage>
</organism>
<protein>
    <recommendedName>
        <fullName evidence="2">Maturase K</fullName>
    </recommendedName>
</protein>
<evidence type="ECO:0000313" key="1">
    <source>
        <dbReference type="EMBL" id="QQY84974.1"/>
    </source>
</evidence>
<dbReference type="GeneID" id="67160352"/>
<reference evidence="1" key="1">
    <citation type="journal article" date="2021" name="Genomics">
        <title>Analysis of organellar genomes in brown algae reveals an independent introduction of similar foreign sequences into the mitochondrial genome.</title>
        <authorList>
            <person name="Rana S."/>
            <person name="Valentin K."/>
            <person name="Riehl J."/>
            <person name="Blanfune A."/>
            <person name="Reynes L."/>
            <person name="Thibaut T."/>
            <person name="Bartsch I."/>
            <person name="Eichinger L."/>
            <person name="Gloeckner G."/>
        </authorList>
    </citation>
    <scope>NUCLEOTIDE SEQUENCE</scope>
</reference>
<keyword evidence="1" id="KW-0496">Mitochondrion</keyword>
<dbReference type="EMBL" id="MT732097">
    <property type="protein sequence ID" value="QQY84974.1"/>
    <property type="molecule type" value="Genomic_DNA"/>
</dbReference>
<accession>A0A7U1AQC0</accession>
<name>A0A7U1AQC0_9PHAE</name>
<geneLocation type="mitochondrion" evidence="1"/>
<dbReference type="RefSeq" id="YP_010156462.1">
    <property type="nucleotide sequence ID" value="NC_057230.1"/>
</dbReference>
<proteinExistence type="predicted"/>
<sequence>MEKAKRYSKTDLADFYAVSPVFKRYSQFNLWSDNFSEYHNIKYCNIYLSQYIFGRIQKYILEHFSESFLLSLYSSPRFLKFIKSGFFKYINFHFFFFFQNNRFFFSENSHEGVEIFVEAYFQRYIKIFFERDLLRCLVACIYEIVPKSFRGYLNNRLKFIYTELLLVKLITRSSPNSVSTLNLVVSNKNKDYSLSLIKEIPSVLTPSFSSFFLENSGYTWGHYLMNTYKTPPPQIFNYILFDLDKTSTVYKYLIYNKKIEFSLRVYSSFLSKYNWYFYTFSQCIYKFPNRFTSNYLKKGSNNCNCNFQLLLESFQVSVSFDKKQNDIGIYRESASVFF</sequence>